<proteinExistence type="predicted"/>
<reference evidence="2" key="1">
    <citation type="submission" date="2023-07" db="EMBL/GenBank/DDBJ databases">
        <title>Sorghum-associated microbial communities from plants grown in Nebraska, USA.</title>
        <authorList>
            <person name="Schachtman D."/>
        </authorList>
    </citation>
    <scope>NUCLEOTIDE SEQUENCE</scope>
    <source>
        <strain evidence="2">BE330</strain>
    </source>
</reference>
<evidence type="ECO:0000313" key="3">
    <source>
        <dbReference type="Proteomes" id="UP001185331"/>
    </source>
</evidence>
<comment type="caution">
    <text evidence="2">The sequence shown here is derived from an EMBL/GenBank/DDBJ whole genome shotgun (WGS) entry which is preliminary data.</text>
</comment>
<protein>
    <submittedName>
        <fullName evidence="2">DNA-binding transcriptional MerR regulator</fullName>
    </submittedName>
</protein>
<dbReference type="SUPFAM" id="SSF46955">
    <property type="entry name" value="Putative DNA-binding domain"/>
    <property type="match status" value="1"/>
</dbReference>
<dbReference type="RefSeq" id="WP_309855102.1">
    <property type="nucleotide sequence ID" value="NZ_JAVDQJ010000005.1"/>
</dbReference>
<gene>
    <name evidence="2" type="ORF">J2Y00_002093</name>
</gene>
<evidence type="ECO:0000256" key="1">
    <source>
        <dbReference type="SAM" id="Coils"/>
    </source>
</evidence>
<dbReference type="AlphaFoldDB" id="A0AAE3XEA1"/>
<dbReference type="InterPro" id="IPR009061">
    <property type="entry name" value="DNA-bd_dom_put_sf"/>
</dbReference>
<dbReference type="EMBL" id="JAVDQK010000004">
    <property type="protein sequence ID" value="MDR6218530.1"/>
    <property type="molecule type" value="Genomic_DNA"/>
</dbReference>
<dbReference type="Gene3D" id="1.10.1660.10">
    <property type="match status" value="1"/>
</dbReference>
<dbReference type="Proteomes" id="UP001185331">
    <property type="component" value="Unassembled WGS sequence"/>
</dbReference>
<accession>A0AAE3XEA1</accession>
<evidence type="ECO:0000313" key="2">
    <source>
        <dbReference type="EMBL" id="MDR6218530.1"/>
    </source>
</evidence>
<organism evidence="2 3">
    <name type="scientific">Deinococcus soli</name>
    <name type="common">ex Cha et al. 2016</name>
    <dbReference type="NCBI Taxonomy" id="1309411"/>
    <lineage>
        <taxon>Bacteria</taxon>
        <taxon>Thermotogati</taxon>
        <taxon>Deinococcota</taxon>
        <taxon>Deinococci</taxon>
        <taxon>Deinococcales</taxon>
        <taxon>Deinococcaceae</taxon>
        <taxon>Deinococcus</taxon>
    </lineage>
</organism>
<keyword evidence="2" id="KW-0238">DNA-binding</keyword>
<sequence length="140" mass="15986">MTEAQRFRFERTYLTTQELADRYGVSIRTINNWASSYEKHAVGVRIKRLGRGGGRVYYPDIVQVYDQAIALTRTEHGLTFEDALVRLYTHEDNPHDVLPALVMLQELREGMDLLHEHLAALRAEVRDLRALVAGSSPPLP</sequence>
<keyword evidence="1" id="KW-0175">Coiled coil</keyword>
<feature type="coiled-coil region" evidence="1">
    <location>
        <begin position="104"/>
        <end position="131"/>
    </location>
</feature>
<name>A0AAE3XEA1_9DEIO</name>
<dbReference type="GO" id="GO:0003677">
    <property type="term" value="F:DNA binding"/>
    <property type="evidence" value="ECO:0007669"/>
    <property type="project" value="UniProtKB-KW"/>
</dbReference>